<feature type="transmembrane region" description="Helical" evidence="1">
    <location>
        <begin position="41"/>
        <end position="62"/>
    </location>
</feature>
<reference evidence="2 3" key="1">
    <citation type="journal article" date="2016" name="Nat. Commun.">
        <title>Thousands of microbial genomes shed light on interconnected biogeochemical processes in an aquifer system.</title>
        <authorList>
            <person name="Anantharaman K."/>
            <person name="Brown C.T."/>
            <person name="Hug L.A."/>
            <person name="Sharon I."/>
            <person name="Castelle C.J."/>
            <person name="Probst A.J."/>
            <person name="Thomas B.C."/>
            <person name="Singh A."/>
            <person name="Wilkins M.J."/>
            <person name="Karaoz U."/>
            <person name="Brodie E.L."/>
            <person name="Williams K.H."/>
            <person name="Hubbard S.S."/>
            <person name="Banfield J.F."/>
        </authorList>
    </citation>
    <scope>NUCLEOTIDE SEQUENCE [LARGE SCALE GENOMIC DNA]</scope>
</reference>
<feature type="transmembrane region" description="Helical" evidence="1">
    <location>
        <begin position="6"/>
        <end position="29"/>
    </location>
</feature>
<gene>
    <name evidence="2" type="ORF">A2717_03735</name>
</gene>
<evidence type="ECO:0000313" key="3">
    <source>
        <dbReference type="Proteomes" id="UP000177610"/>
    </source>
</evidence>
<keyword evidence="1" id="KW-1133">Transmembrane helix</keyword>
<accession>A0A1F5N7T9</accession>
<keyword evidence="1" id="KW-0812">Transmembrane</keyword>
<evidence type="ECO:0000256" key="1">
    <source>
        <dbReference type="SAM" id="Phobius"/>
    </source>
</evidence>
<sequence length="101" mass="10929">MYEFNSTANILIQSLIAIIIIGVFYNLMMSTKLYGGIIGKAVRLIGVATMLVAVASIENVLLKFKIVEHSLTASVFQDLLILVSLVLLGIAFSKLGSVNKQ</sequence>
<dbReference type="STRING" id="1817821.A2717_03735"/>
<dbReference type="AlphaFoldDB" id="A0A1F5N7T9"/>
<dbReference type="Proteomes" id="UP000177610">
    <property type="component" value="Unassembled WGS sequence"/>
</dbReference>
<keyword evidence="1" id="KW-0472">Membrane</keyword>
<evidence type="ECO:0000313" key="2">
    <source>
        <dbReference type="EMBL" id="OGE73715.1"/>
    </source>
</evidence>
<name>A0A1F5N7T9_9BACT</name>
<dbReference type="EMBL" id="MFEH01000005">
    <property type="protein sequence ID" value="OGE73715.1"/>
    <property type="molecule type" value="Genomic_DNA"/>
</dbReference>
<feature type="transmembrane region" description="Helical" evidence="1">
    <location>
        <begin position="74"/>
        <end position="92"/>
    </location>
</feature>
<proteinExistence type="predicted"/>
<comment type="caution">
    <text evidence="2">The sequence shown here is derived from an EMBL/GenBank/DDBJ whole genome shotgun (WGS) entry which is preliminary data.</text>
</comment>
<protein>
    <submittedName>
        <fullName evidence="2">Uncharacterized protein</fullName>
    </submittedName>
</protein>
<organism evidence="2 3">
    <name type="scientific">Candidatus Doudnabacteria bacterium RIFCSPHIGHO2_01_FULL_41_86</name>
    <dbReference type="NCBI Taxonomy" id="1817821"/>
    <lineage>
        <taxon>Bacteria</taxon>
        <taxon>Candidatus Doudnaibacteriota</taxon>
    </lineage>
</organism>